<reference evidence="1" key="1">
    <citation type="submission" date="2018-05" db="EMBL/GenBank/DDBJ databases">
        <authorList>
            <person name="Lanie J.A."/>
            <person name="Ng W.-L."/>
            <person name="Kazmierczak K.M."/>
            <person name="Andrzejewski T.M."/>
            <person name="Davidsen T.M."/>
            <person name="Wayne K.J."/>
            <person name="Tettelin H."/>
            <person name="Glass J.I."/>
            <person name="Rusch D."/>
            <person name="Podicherti R."/>
            <person name="Tsui H.-C.T."/>
            <person name="Winkler M.E."/>
        </authorList>
    </citation>
    <scope>NUCLEOTIDE SEQUENCE</scope>
</reference>
<evidence type="ECO:0000313" key="1">
    <source>
        <dbReference type="EMBL" id="SVD67949.1"/>
    </source>
</evidence>
<protein>
    <submittedName>
        <fullName evidence="1">Uncharacterized protein</fullName>
    </submittedName>
</protein>
<name>A0A382XAN7_9ZZZZ</name>
<proteinExistence type="predicted"/>
<accession>A0A382XAN7</accession>
<dbReference type="AlphaFoldDB" id="A0A382XAN7"/>
<feature type="non-terminal residue" evidence="1">
    <location>
        <position position="78"/>
    </location>
</feature>
<gene>
    <name evidence="1" type="ORF">METZ01_LOCUS420803</name>
</gene>
<organism evidence="1">
    <name type="scientific">marine metagenome</name>
    <dbReference type="NCBI Taxonomy" id="408172"/>
    <lineage>
        <taxon>unclassified sequences</taxon>
        <taxon>metagenomes</taxon>
        <taxon>ecological metagenomes</taxon>
    </lineage>
</organism>
<dbReference type="EMBL" id="UINC01166152">
    <property type="protein sequence ID" value="SVD67949.1"/>
    <property type="molecule type" value="Genomic_DNA"/>
</dbReference>
<sequence length="78" mass="8598">MKFSPSLFIYTYSQLTKTDVLSPRVTSANLLGYVTLDATPAISFNSGGTTTTRGAFSLNRDEIRTVRVILKSTVHRRG</sequence>